<dbReference type="PANTHER" id="PTHR24198">
    <property type="entry name" value="ANKYRIN REPEAT AND PROTEIN KINASE DOMAIN-CONTAINING PROTEIN"/>
    <property type="match status" value="1"/>
</dbReference>
<evidence type="ECO:0000313" key="5">
    <source>
        <dbReference type="Proteomes" id="UP001209878"/>
    </source>
</evidence>
<keyword evidence="1" id="KW-0677">Repeat</keyword>
<comment type="caution">
    <text evidence="4">The sequence shown here is derived from an EMBL/GenBank/DDBJ whole genome shotgun (WGS) entry which is preliminary data.</text>
</comment>
<dbReference type="PROSITE" id="PS50297">
    <property type="entry name" value="ANK_REP_REGION"/>
    <property type="match status" value="1"/>
</dbReference>
<dbReference type="AlphaFoldDB" id="A0AAD9NLH6"/>
<name>A0AAD9NLH6_RIDPI</name>
<accession>A0AAD9NLH6</accession>
<evidence type="ECO:0000256" key="1">
    <source>
        <dbReference type="ARBA" id="ARBA00022737"/>
    </source>
</evidence>
<dbReference type="Gene3D" id="1.25.40.20">
    <property type="entry name" value="Ankyrin repeat-containing domain"/>
    <property type="match status" value="3"/>
</dbReference>
<feature type="repeat" description="ANK" evidence="3">
    <location>
        <begin position="577"/>
        <end position="604"/>
    </location>
</feature>
<keyword evidence="2 3" id="KW-0040">ANK repeat</keyword>
<organism evidence="4 5">
    <name type="scientific">Ridgeia piscesae</name>
    <name type="common">Tubeworm</name>
    <dbReference type="NCBI Taxonomy" id="27915"/>
    <lineage>
        <taxon>Eukaryota</taxon>
        <taxon>Metazoa</taxon>
        <taxon>Spiralia</taxon>
        <taxon>Lophotrochozoa</taxon>
        <taxon>Annelida</taxon>
        <taxon>Polychaeta</taxon>
        <taxon>Sedentaria</taxon>
        <taxon>Canalipalpata</taxon>
        <taxon>Sabellida</taxon>
        <taxon>Siboglinidae</taxon>
        <taxon>Ridgeia</taxon>
    </lineage>
</organism>
<dbReference type="Pfam" id="PF00023">
    <property type="entry name" value="Ank"/>
    <property type="match status" value="1"/>
</dbReference>
<dbReference type="SUPFAM" id="SSF48403">
    <property type="entry name" value="Ankyrin repeat"/>
    <property type="match status" value="1"/>
</dbReference>
<dbReference type="SMART" id="SM00248">
    <property type="entry name" value="ANK"/>
    <property type="match status" value="4"/>
</dbReference>
<dbReference type="Pfam" id="PF12796">
    <property type="entry name" value="Ank_2"/>
    <property type="match status" value="1"/>
</dbReference>
<feature type="repeat" description="ANK" evidence="3">
    <location>
        <begin position="124"/>
        <end position="156"/>
    </location>
</feature>
<dbReference type="PANTHER" id="PTHR24198:SF165">
    <property type="entry name" value="ANKYRIN REPEAT-CONTAINING PROTEIN-RELATED"/>
    <property type="match status" value="1"/>
</dbReference>
<sequence>MKKKQLDDVVADFQKAAAFIHEFLLKLTVDVESAELRDALNLALLHMQRHYRNLRAKQQNHGRGGGGFLTQSLRGLSPMTPFKDTPDKFQWRWTDLEQKKVAETLPVEFSKELKPDCINEVDALGRNALMYAVHFERLDTVQHLLERNIDINATTMGEMTIHINQLLLEKDVDVNVRDLEGMTPSMWACRMDHIEHFGLLSQLEAQPGPDTDGFDRDGNGRTWLHWSVRRTEPLECLRVSRKGGWKVNTIWMKGWMEDEHRVDGGWTQGVWRVDTGWMEGGHRVDGGLTQGGGTGVDGGWAQCGWRVDTERMEDEHRMDGGWAQGGWRVDTEWMEGGHRVDGGWTQCEWRVDTVWMEGCGWRVDTVWMEGGHRVDGGGHSVDGGWTQGGLRVDTGWMEGGHRVDGGWTQGGWRVDTGWMEGGWRVDTGWMEGGHRWMEGGHRVDGGWTQGGWRVDTGWMEGGHRVDGGWTQGGWRVDTGWMEGGHRVDGGWTRWMEGGHRVDGGWTQDGWRVDTGELPYNGRCPFLRPTLMTEDAASLYDEEGKTVMHIAAEQGSLASVKAILEIAGERCLEHRDNQYRTPLHLATMGGHGEVVNFLLSQEDGV</sequence>
<dbReference type="EMBL" id="JAODUO010000914">
    <property type="protein sequence ID" value="KAK2172973.1"/>
    <property type="molecule type" value="Genomic_DNA"/>
</dbReference>
<protein>
    <submittedName>
        <fullName evidence="4">Uncharacterized protein</fullName>
    </submittedName>
</protein>
<dbReference type="PROSITE" id="PS50088">
    <property type="entry name" value="ANK_REPEAT"/>
    <property type="match status" value="2"/>
</dbReference>
<dbReference type="InterPro" id="IPR002110">
    <property type="entry name" value="Ankyrin_rpt"/>
</dbReference>
<reference evidence="4" key="1">
    <citation type="journal article" date="2023" name="Mol. Biol. Evol.">
        <title>Third-Generation Sequencing Reveals the Adaptive Role of the Epigenome in Three Deep-Sea Polychaetes.</title>
        <authorList>
            <person name="Perez M."/>
            <person name="Aroh O."/>
            <person name="Sun Y."/>
            <person name="Lan Y."/>
            <person name="Juniper S.K."/>
            <person name="Young C.R."/>
            <person name="Angers B."/>
            <person name="Qian P.Y."/>
        </authorList>
    </citation>
    <scope>NUCLEOTIDE SEQUENCE</scope>
    <source>
        <strain evidence="4">R07B-5</strain>
    </source>
</reference>
<proteinExistence type="predicted"/>
<gene>
    <name evidence="4" type="ORF">NP493_913g01000</name>
</gene>
<keyword evidence="5" id="KW-1185">Reference proteome</keyword>
<dbReference type="Proteomes" id="UP001209878">
    <property type="component" value="Unassembled WGS sequence"/>
</dbReference>
<evidence type="ECO:0000256" key="2">
    <source>
        <dbReference type="ARBA" id="ARBA00023043"/>
    </source>
</evidence>
<evidence type="ECO:0000256" key="3">
    <source>
        <dbReference type="PROSITE-ProRule" id="PRU00023"/>
    </source>
</evidence>
<dbReference type="InterPro" id="IPR036770">
    <property type="entry name" value="Ankyrin_rpt-contain_sf"/>
</dbReference>
<evidence type="ECO:0000313" key="4">
    <source>
        <dbReference type="EMBL" id="KAK2172973.1"/>
    </source>
</evidence>